<dbReference type="RefSeq" id="WP_189443445.1">
    <property type="nucleotide sequence ID" value="NZ_BMZI01000002.1"/>
</dbReference>
<proteinExistence type="predicted"/>
<keyword evidence="3" id="KW-1185">Reference proteome</keyword>
<sequence length="158" mass="17913">MGPIVSLLEFVVDSCRTEVKPVIGSVVYCDLHYGWAEHSGIYVGNGKIVHLNGKGRVEAVTAKQFLKGKSGYNIYVSCKGTKAVGSAEVAKRAKNRIGSITDYNFILDNCHEFTTGCILDEFPNSNNFLWMLKHEVNRHYGADNWRFWINYYHDKPFD</sequence>
<reference evidence="3" key="1">
    <citation type="journal article" date="2019" name="Int. J. Syst. Evol. Microbiol.">
        <title>The Global Catalogue of Microorganisms (GCM) 10K type strain sequencing project: providing services to taxonomists for standard genome sequencing and annotation.</title>
        <authorList>
            <consortium name="The Broad Institute Genomics Platform"/>
            <consortium name="The Broad Institute Genome Sequencing Center for Infectious Disease"/>
            <person name="Wu L."/>
            <person name="Ma J."/>
        </authorList>
    </citation>
    <scope>NUCLEOTIDE SEQUENCE [LARGE SCALE GENOMIC DNA]</scope>
    <source>
        <strain evidence="3">KCTC 32998</strain>
    </source>
</reference>
<comment type="caution">
    <text evidence="2">The sequence shown here is derived from an EMBL/GenBank/DDBJ whole genome shotgun (WGS) entry which is preliminary data.</text>
</comment>
<evidence type="ECO:0000313" key="3">
    <source>
        <dbReference type="Proteomes" id="UP000646745"/>
    </source>
</evidence>
<protein>
    <recommendedName>
        <fullName evidence="1">LRAT domain-containing protein</fullName>
    </recommendedName>
</protein>
<gene>
    <name evidence="2" type="ORF">GCM10009038_08920</name>
</gene>
<evidence type="ECO:0000313" key="2">
    <source>
        <dbReference type="EMBL" id="GHB13056.1"/>
    </source>
</evidence>
<dbReference type="PROSITE" id="PS51934">
    <property type="entry name" value="LRAT"/>
    <property type="match status" value="1"/>
</dbReference>
<evidence type="ECO:0000259" key="1">
    <source>
        <dbReference type="PROSITE" id="PS51934"/>
    </source>
</evidence>
<accession>A0ABQ3DSA3</accession>
<dbReference type="Gene3D" id="3.90.1720.10">
    <property type="entry name" value="endopeptidase domain like (from Nostoc punctiforme)"/>
    <property type="match status" value="1"/>
</dbReference>
<name>A0ABQ3DSA3_9GAMM</name>
<dbReference type="InterPro" id="IPR007053">
    <property type="entry name" value="LRAT_dom"/>
</dbReference>
<organism evidence="2 3">
    <name type="scientific">Salinicola rhizosphaerae</name>
    <dbReference type="NCBI Taxonomy" id="1443141"/>
    <lineage>
        <taxon>Bacteria</taxon>
        <taxon>Pseudomonadati</taxon>
        <taxon>Pseudomonadota</taxon>
        <taxon>Gammaproteobacteria</taxon>
        <taxon>Oceanospirillales</taxon>
        <taxon>Halomonadaceae</taxon>
        <taxon>Salinicola</taxon>
    </lineage>
</organism>
<feature type="domain" description="LRAT" evidence="1">
    <location>
        <begin position="28"/>
        <end position="127"/>
    </location>
</feature>
<dbReference type="Pfam" id="PF04970">
    <property type="entry name" value="LRAT"/>
    <property type="match status" value="1"/>
</dbReference>
<dbReference type="Proteomes" id="UP000646745">
    <property type="component" value="Unassembled WGS sequence"/>
</dbReference>
<dbReference type="EMBL" id="BMZI01000002">
    <property type="protein sequence ID" value="GHB13056.1"/>
    <property type="molecule type" value="Genomic_DNA"/>
</dbReference>